<name>A0A419RWY0_9SPHN</name>
<evidence type="ECO:0000313" key="2">
    <source>
        <dbReference type="Proteomes" id="UP000285232"/>
    </source>
</evidence>
<evidence type="ECO:0000313" key="1">
    <source>
        <dbReference type="EMBL" id="RJY10305.1"/>
    </source>
</evidence>
<comment type="caution">
    <text evidence="1">The sequence shown here is derived from an EMBL/GenBank/DDBJ whole genome shotgun (WGS) entry which is preliminary data.</text>
</comment>
<dbReference type="Proteomes" id="UP000285232">
    <property type="component" value="Unassembled WGS sequence"/>
</dbReference>
<dbReference type="EMBL" id="RAHX01000001">
    <property type="protein sequence ID" value="RJY10305.1"/>
    <property type="molecule type" value="Genomic_DNA"/>
</dbReference>
<protein>
    <submittedName>
        <fullName evidence="1">Uncharacterized protein</fullName>
    </submittedName>
</protein>
<accession>A0A419RWY0</accession>
<reference evidence="1 2" key="1">
    <citation type="journal article" date="2017" name="Int. J. Syst. Evol. Microbiol.">
        <title>Erythrobacter aquimixticola sp. nov., isolated from the junction between the ocean and a freshwater spring.</title>
        <authorList>
            <person name="Park S."/>
            <person name="Jung Y.T."/>
            <person name="Choi S.J."/>
            <person name="Yoon J.H."/>
        </authorList>
    </citation>
    <scope>NUCLEOTIDE SEQUENCE [LARGE SCALE GENOMIC DNA]</scope>
    <source>
        <strain evidence="1 2">JSSK-14</strain>
    </source>
</reference>
<dbReference type="AlphaFoldDB" id="A0A419RWY0"/>
<sequence length="88" mass="9147">MSFDPFANATDSLTSPAKHAFTITPHETEELPLTAKALYVGEGGSLVLRAVDSGEDVELVNVPSGTVLPIRTKAVRPASSAARIVGLS</sequence>
<dbReference type="OrthoDB" id="7916272at2"/>
<organism evidence="1 2">
    <name type="scientific">Aurantiacibacter aquimixticola</name>
    <dbReference type="NCBI Taxonomy" id="1958945"/>
    <lineage>
        <taxon>Bacteria</taxon>
        <taxon>Pseudomonadati</taxon>
        <taxon>Pseudomonadota</taxon>
        <taxon>Alphaproteobacteria</taxon>
        <taxon>Sphingomonadales</taxon>
        <taxon>Erythrobacteraceae</taxon>
        <taxon>Aurantiacibacter</taxon>
    </lineage>
</organism>
<proteinExistence type="predicted"/>
<keyword evidence="2" id="KW-1185">Reference proteome</keyword>
<gene>
    <name evidence="1" type="ORF">D6201_08900</name>
</gene>